<proteinExistence type="inferred from homology"/>
<reference evidence="5" key="1">
    <citation type="submission" date="2017-05" db="EMBL/GenBank/DDBJ databases">
        <title>Improved OligoMM genomes.</title>
        <authorList>
            <person name="Garzetti D."/>
        </authorList>
    </citation>
    <scope>NUCLEOTIDE SEQUENCE [LARGE SCALE GENOMIC DNA]</scope>
    <source>
        <strain evidence="5">YL45</strain>
    </source>
</reference>
<keyword evidence="5" id="KW-1185">Reference proteome</keyword>
<gene>
    <name evidence="4" type="ORF">ADH67_05415</name>
</gene>
<dbReference type="NCBIfam" id="TIGR04416">
    <property type="entry name" value="group_II_RT_mat"/>
    <property type="match status" value="1"/>
</dbReference>
<dbReference type="PROSITE" id="PS50878">
    <property type="entry name" value="RT_POL"/>
    <property type="match status" value="1"/>
</dbReference>
<dbReference type="GeneID" id="78361468"/>
<dbReference type="PANTHER" id="PTHR34047">
    <property type="entry name" value="NUCLEAR INTRON MATURASE 1, MITOCHONDRIAL-RELATED"/>
    <property type="match status" value="1"/>
</dbReference>
<keyword evidence="4" id="KW-0808">Transferase</keyword>
<evidence type="ECO:0000256" key="2">
    <source>
        <dbReference type="SAM" id="MobiDB-lite"/>
    </source>
</evidence>
<keyword evidence="4" id="KW-0548">Nucleotidyltransferase</keyword>
<name>A0A227KNA8_9BURK</name>
<dbReference type="InterPro" id="IPR000477">
    <property type="entry name" value="RT_dom"/>
</dbReference>
<dbReference type="RefSeq" id="WP_066592849.1">
    <property type="nucleotide sequence ID" value="NZ_CP065313.1"/>
</dbReference>
<dbReference type="Pfam" id="PF08388">
    <property type="entry name" value="GIIM"/>
    <property type="match status" value="1"/>
</dbReference>
<keyword evidence="4" id="KW-0695">RNA-directed DNA polymerase</keyword>
<sequence length="463" mass="53513">MDRNNEKPSCGRGARNAAKPAQKDPPASIGAEEDTHNLNLYASITLEAILEPTNLKEALKRVIANRGAPGVDGMEVGQLLDWIRSHPGQLTKAIKEGTYRPSPVKRASIPKEEPGKFRDLGIPTVIDRLVQQATAQVLDWAYDRDFSDRSFGFRRNMRAHHALRVITAEADQGYRWAVDMDLAKFFDTVNHSRLIRKLSLKIKDGRVISLIHKMLRSGVQIKGEIKPTEIGLMQGGPLSPLLANIYLDELDKELEKRGHRFARYADDLICICKSRRTAERTLASLTRFVQEKMLLKVNREKSHVAYISSPQTKFLGYGFYYSRTKREVRLTIHEKSKQKLKDTIRKLLSRSPKTSIESVKQLLAQKLRRWMNYFQLADVQRWTQGVDRWIRRRIRQLLWKTWKKVKTRIRALVKLGADPNQAYYWGCTRKGYWRISNSHILTTTLTTDFLKQRGWSWLGCFRG</sequence>
<dbReference type="InterPro" id="IPR043502">
    <property type="entry name" value="DNA/RNA_pol_sf"/>
</dbReference>
<feature type="region of interest" description="Disordered" evidence="2">
    <location>
        <begin position="1"/>
        <end position="34"/>
    </location>
</feature>
<dbReference type="EMBL" id="NHMP01000003">
    <property type="protein sequence ID" value="OXE49575.1"/>
    <property type="molecule type" value="Genomic_DNA"/>
</dbReference>
<dbReference type="AlphaFoldDB" id="A0A227KNA8"/>
<evidence type="ECO:0000256" key="1">
    <source>
        <dbReference type="ARBA" id="ARBA00034120"/>
    </source>
</evidence>
<dbReference type="PANTHER" id="PTHR34047:SF8">
    <property type="entry name" value="PROTEIN YKFC"/>
    <property type="match status" value="1"/>
</dbReference>
<dbReference type="CDD" id="cd01651">
    <property type="entry name" value="RT_G2_intron"/>
    <property type="match status" value="1"/>
</dbReference>
<accession>A0A227KNA8</accession>
<dbReference type="Proteomes" id="UP000214610">
    <property type="component" value="Unassembled WGS sequence"/>
</dbReference>
<dbReference type="Pfam" id="PF00078">
    <property type="entry name" value="RVT_1"/>
    <property type="match status" value="1"/>
</dbReference>
<protein>
    <submittedName>
        <fullName evidence="4">Group II intron reverse transcriptase/maturase</fullName>
    </submittedName>
</protein>
<organism evidence="4 5">
    <name type="scientific">Turicimonas muris</name>
    <dbReference type="NCBI Taxonomy" id="1796652"/>
    <lineage>
        <taxon>Bacteria</taxon>
        <taxon>Pseudomonadati</taxon>
        <taxon>Pseudomonadota</taxon>
        <taxon>Betaproteobacteria</taxon>
        <taxon>Burkholderiales</taxon>
        <taxon>Sutterellaceae</taxon>
        <taxon>Turicimonas</taxon>
    </lineage>
</organism>
<dbReference type="SUPFAM" id="SSF56672">
    <property type="entry name" value="DNA/RNA polymerases"/>
    <property type="match status" value="1"/>
</dbReference>
<evidence type="ECO:0000313" key="4">
    <source>
        <dbReference type="EMBL" id="OXE49575.1"/>
    </source>
</evidence>
<comment type="caution">
    <text evidence="4">The sequence shown here is derived from an EMBL/GenBank/DDBJ whole genome shotgun (WGS) entry which is preliminary data.</text>
</comment>
<comment type="similarity">
    <text evidence="1">Belongs to the bacterial reverse transcriptase family.</text>
</comment>
<dbReference type="InterPro" id="IPR051083">
    <property type="entry name" value="GrpII_Intron_Splice-Mob/Def"/>
</dbReference>
<dbReference type="InterPro" id="IPR013597">
    <property type="entry name" value="Mat_intron_G2"/>
</dbReference>
<evidence type="ECO:0000313" key="5">
    <source>
        <dbReference type="Proteomes" id="UP000214610"/>
    </source>
</evidence>
<evidence type="ECO:0000259" key="3">
    <source>
        <dbReference type="PROSITE" id="PS50878"/>
    </source>
</evidence>
<dbReference type="GO" id="GO:0003964">
    <property type="term" value="F:RNA-directed DNA polymerase activity"/>
    <property type="evidence" value="ECO:0007669"/>
    <property type="project" value="UniProtKB-KW"/>
</dbReference>
<feature type="domain" description="Reverse transcriptase" evidence="3">
    <location>
        <begin position="90"/>
        <end position="319"/>
    </location>
</feature>
<dbReference type="InterPro" id="IPR030931">
    <property type="entry name" value="Group_II_RT_mat"/>
</dbReference>